<dbReference type="EMBL" id="CACSIO010000012">
    <property type="protein sequence ID" value="CAA0107558.1"/>
    <property type="molecule type" value="Genomic_DNA"/>
</dbReference>
<dbReference type="AlphaFoldDB" id="A0A5S9PSS2"/>
<dbReference type="InterPro" id="IPR050553">
    <property type="entry name" value="Thioredoxin_ResA/DsbE_sf"/>
</dbReference>
<dbReference type="OrthoDB" id="9799347at2"/>
<evidence type="ECO:0000313" key="3">
    <source>
        <dbReference type="EMBL" id="CAA0107558.1"/>
    </source>
</evidence>
<reference evidence="3 4" key="1">
    <citation type="submission" date="2019-11" db="EMBL/GenBank/DDBJ databases">
        <authorList>
            <person name="Holert J."/>
        </authorList>
    </citation>
    <scope>NUCLEOTIDE SEQUENCE [LARGE SCALE GENOMIC DNA]</scope>
    <source>
        <strain evidence="3">SB11_3</strain>
    </source>
</reference>
<dbReference type="InterPro" id="IPR013766">
    <property type="entry name" value="Thioredoxin_domain"/>
</dbReference>
<dbReference type="PANTHER" id="PTHR42852:SF17">
    <property type="entry name" value="THIOREDOXIN-LIKE PROTEIN HI_1115"/>
    <property type="match status" value="1"/>
</dbReference>
<name>A0A5S9PSS2_9GAMM</name>
<dbReference type="InterPro" id="IPR036249">
    <property type="entry name" value="Thioredoxin-like_sf"/>
</dbReference>
<sequence length="185" mass="20741">MNRQVDPPKDTRRHWLIRWGRELLLIVVFIAVVGTAIDYYRLTQRDNKRLPPAVMEFLTTQLNTPKIQPGQPYLIYTWATWCGVCNLTSRAVSNIAEDYPVITIALRSGNQQTVNQFIEQNNYGFNAIADNDGSLSQAMDVGATPTFFIVNTDGTIRYFSVGVNTEPALRLKLSLLSQASDASSP</sequence>
<dbReference type="Pfam" id="PF08534">
    <property type="entry name" value="Redoxin"/>
    <property type="match status" value="1"/>
</dbReference>
<evidence type="ECO:0000313" key="4">
    <source>
        <dbReference type="Proteomes" id="UP000441399"/>
    </source>
</evidence>
<dbReference type="Proteomes" id="UP000441399">
    <property type="component" value="Unassembled WGS sequence"/>
</dbReference>
<keyword evidence="1" id="KW-0812">Transmembrane</keyword>
<feature type="domain" description="Thioredoxin" evidence="2">
    <location>
        <begin position="44"/>
        <end position="181"/>
    </location>
</feature>
<dbReference type="SUPFAM" id="SSF52833">
    <property type="entry name" value="Thioredoxin-like"/>
    <property type="match status" value="1"/>
</dbReference>
<dbReference type="InterPro" id="IPR013740">
    <property type="entry name" value="Redoxin"/>
</dbReference>
<dbReference type="PROSITE" id="PS51352">
    <property type="entry name" value="THIOREDOXIN_2"/>
    <property type="match status" value="1"/>
</dbReference>
<protein>
    <submittedName>
        <fullName evidence="3">Thiol:disulfide interchange protein DsbE</fullName>
    </submittedName>
</protein>
<gene>
    <name evidence="3" type="primary">dsbE_1</name>
    <name evidence="3" type="ORF">OPDIPICF_01214</name>
</gene>
<dbReference type="GO" id="GO:0016491">
    <property type="term" value="F:oxidoreductase activity"/>
    <property type="evidence" value="ECO:0007669"/>
    <property type="project" value="InterPro"/>
</dbReference>
<dbReference type="Gene3D" id="3.40.30.10">
    <property type="entry name" value="Glutaredoxin"/>
    <property type="match status" value="1"/>
</dbReference>
<organism evidence="3 4">
    <name type="scientific">BD1-7 clade bacterium</name>
    <dbReference type="NCBI Taxonomy" id="2029982"/>
    <lineage>
        <taxon>Bacteria</taxon>
        <taxon>Pseudomonadati</taxon>
        <taxon>Pseudomonadota</taxon>
        <taxon>Gammaproteobacteria</taxon>
        <taxon>Cellvibrionales</taxon>
        <taxon>Spongiibacteraceae</taxon>
        <taxon>BD1-7 clade</taxon>
    </lineage>
</organism>
<evidence type="ECO:0000256" key="1">
    <source>
        <dbReference type="SAM" id="Phobius"/>
    </source>
</evidence>
<keyword evidence="4" id="KW-1185">Reference proteome</keyword>
<accession>A0A5S9PSS2</accession>
<dbReference type="PANTHER" id="PTHR42852">
    <property type="entry name" value="THIOL:DISULFIDE INTERCHANGE PROTEIN DSBE"/>
    <property type="match status" value="1"/>
</dbReference>
<proteinExistence type="predicted"/>
<keyword evidence="1" id="KW-0472">Membrane</keyword>
<keyword evidence="1" id="KW-1133">Transmembrane helix</keyword>
<evidence type="ECO:0000259" key="2">
    <source>
        <dbReference type="PROSITE" id="PS51352"/>
    </source>
</evidence>
<feature type="transmembrane region" description="Helical" evidence="1">
    <location>
        <begin position="23"/>
        <end position="40"/>
    </location>
</feature>